<feature type="domain" description="Clp1 P-loop" evidence="8">
    <location>
        <begin position="168"/>
        <end position="368"/>
    </location>
</feature>
<keyword evidence="7" id="KW-0067">ATP-binding</keyword>
<dbReference type="Gene3D" id="3.40.50.300">
    <property type="entry name" value="P-loop containing nucleotide triphosphate hydrolases"/>
    <property type="match status" value="1"/>
</dbReference>
<sequence length="539" mass="60771">MAKCSNFMPNFSNTMFTPESIIYGLNIGDYLLASGNYLLKVHCGTVLVNNIHPVPVGSTHSIVTNTCESLPLISCNQNEDGVSELSQLMPDFDAVIELINHDEGLSNIGDYYPPLEEHFYRKESQYTFQLVHDNSEMRVPVTSIYLNHLTHRNLALVSKDFQVAVVFGAPTAGKTVIARTILNNALFFTSGEVAYLDLDVELTSLEVPGCLSLTIHQTPIYGSFVPSKRSANPDDLHCYWGFEAFLEMPHRYLSICKRLISHYHVKLEARDIPLVVRFPSFIKGYGKQLLLKFTKALKPDHFIYLSHKNAVELNGFVAEAFEAKDNPDSEVIAEFKELANVTSLRGTRRAPEVSKRELHVRNKLLYFHQTSNKTFHFQSLLSNSPRTLSFDHALAFSVLNYNVDDASLYERIDYLAEASVMGIFSYDGSEIPARGLYLNGSDFLKLETHFICLCMVHSIDHKHRHFNIYLPQLDQALNIEKALHEDSKLLLARGEGKVPPVDMIPPSIDGLFPYIDSAAKKKIGGVWKPRRGISRKNQG</sequence>
<dbReference type="PANTHER" id="PTHR12755">
    <property type="entry name" value="CLEAVAGE/POLYADENYLATION FACTOR IA SUBUNIT CLP1P"/>
    <property type="match status" value="1"/>
</dbReference>
<dbReference type="GO" id="GO:0000448">
    <property type="term" value="P:cleavage in ITS2 between 5.8S rRNA and LSU-rRNA of tricistronic rRNA transcript (SSU-rRNA, 5.8S rRNA, LSU-rRNA)"/>
    <property type="evidence" value="ECO:0007669"/>
    <property type="project" value="TreeGrafter"/>
</dbReference>
<name>A0A4P9ZD84_9ASCO</name>
<protein>
    <recommendedName>
        <fullName evidence="3">Polynucleotide 5'-hydroxyl-kinase GRC3</fullName>
    </recommendedName>
    <alternativeName>
        <fullName evidence="2">Polynucleotide 5'-hydroxyl-kinase grc3</fullName>
    </alternativeName>
</protein>
<gene>
    <name evidence="9" type="ORF">METBISCDRAFT_17096</name>
</gene>
<keyword evidence="5" id="KW-0547">Nucleotide-binding</keyword>
<dbReference type="GO" id="GO:0005634">
    <property type="term" value="C:nucleus"/>
    <property type="evidence" value="ECO:0007669"/>
    <property type="project" value="TreeGrafter"/>
</dbReference>
<proteinExistence type="inferred from homology"/>
<evidence type="ECO:0000313" key="10">
    <source>
        <dbReference type="Proteomes" id="UP000268321"/>
    </source>
</evidence>
<evidence type="ECO:0000256" key="2">
    <source>
        <dbReference type="ARBA" id="ARBA00018706"/>
    </source>
</evidence>
<organism evidence="9 10">
    <name type="scientific">Metschnikowia bicuspidata</name>
    <dbReference type="NCBI Taxonomy" id="27322"/>
    <lineage>
        <taxon>Eukaryota</taxon>
        <taxon>Fungi</taxon>
        <taxon>Dikarya</taxon>
        <taxon>Ascomycota</taxon>
        <taxon>Saccharomycotina</taxon>
        <taxon>Pichiomycetes</taxon>
        <taxon>Metschnikowiaceae</taxon>
        <taxon>Metschnikowia</taxon>
    </lineage>
</organism>
<keyword evidence="4" id="KW-0808">Transferase</keyword>
<evidence type="ECO:0000313" key="9">
    <source>
        <dbReference type="EMBL" id="RKP30091.1"/>
    </source>
</evidence>
<accession>A0A4P9ZD84</accession>
<dbReference type="GO" id="GO:0005524">
    <property type="term" value="F:ATP binding"/>
    <property type="evidence" value="ECO:0007669"/>
    <property type="project" value="UniProtKB-KW"/>
</dbReference>
<dbReference type="Pfam" id="PF16575">
    <property type="entry name" value="CLP1_P"/>
    <property type="match status" value="1"/>
</dbReference>
<dbReference type="Proteomes" id="UP000268321">
    <property type="component" value="Unassembled WGS sequence"/>
</dbReference>
<comment type="similarity">
    <text evidence="1">Belongs to the Clp1 family. NOL9/GRC3 subfamily.</text>
</comment>
<evidence type="ECO:0000259" key="8">
    <source>
        <dbReference type="Pfam" id="PF16575"/>
    </source>
</evidence>
<evidence type="ECO:0000256" key="1">
    <source>
        <dbReference type="ARBA" id="ARBA00011003"/>
    </source>
</evidence>
<dbReference type="EMBL" id="ML004466">
    <property type="protein sequence ID" value="RKP30091.1"/>
    <property type="molecule type" value="Genomic_DNA"/>
</dbReference>
<dbReference type="InterPro" id="IPR027417">
    <property type="entry name" value="P-loop_NTPase"/>
</dbReference>
<dbReference type="GO" id="GO:0051731">
    <property type="term" value="F:polynucleotide 5'-hydroxyl-kinase activity"/>
    <property type="evidence" value="ECO:0007669"/>
    <property type="project" value="InterPro"/>
</dbReference>
<dbReference type="OrthoDB" id="4054781at2759"/>
<reference evidence="10" key="1">
    <citation type="journal article" date="2018" name="Nat. Microbiol.">
        <title>Leveraging single-cell genomics to expand the fungal tree of life.</title>
        <authorList>
            <person name="Ahrendt S.R."/>
            <person name="Quandt C.A."/>
            <person name="Ciobanu D."/>
            <person name="Clum A."/>
            <person name="Salamov A."/>
            <person name="Andreopoulos B."/>
            <person name="Cheng J.F."/>
            <person name="Woyke T."/>
            <person name="Pelin A."/>
            <person name="Henrissat B."/>
            <person name="Reynolds N.K."/>
            <person name="Benny G.L."/>
            <person name="Smith M.E."/>
            <person name="James T.Y."/>
            <person name="Grigoriev I.V."/>
        </authorList>
    </citation>
    <scope>NUCLEOTIDE SEQUENCE [LARGE SCALE GENOMIC DNA]</scope>
    <source>
        <strain evidence="10">Baker2002</strain>
    </source>
</reference>
<dbReference type="AlphaFoldDB" id="A0A4P9ZD84"/>
<evidence type="ECO:0000256" key="4">
    <source>
        <dbReference type="ARBA" id="ARBA00022679"/>
    </source>
</evidence>
<evidence type="ECO:0000256" key="3">
    <source>
        <dbReference type="ARBA" id="ARBA00019824"/>
    </source>
</evidence>
<evidence type="ECO:0000256" key="7">
    <source>
        <dbReference type="ARBA" id="ARBA00022840"/>
    </source>
</evidence>
<dbReference type="InterPro" id="IPR032319">
    <property type="entry name" value="CLP1_P"/>
</dbReference>
<dbReference type="InterPro" id="IPR045116">
    <property type="entry name" value="Clp1/Grc3"/>
</dbReference>
<keyword evidence="6" id="KW-0418">Kinase</keyword>
<evidence type="ECO:0000256" key="5">
    <source>
        <dbReference type="ARBA" id="ARBA00022741"/>
    </source>
</evidence>
<evidence type="ECO:0000256" key="6">
    <source>
        <dbReference type="ARBA" id="ARBA00022777"/>
    </source>
</evidence>
<keyword evidence="10" id="KW-1185">Reference proteome</keyword>
<dbReference type="PANTHER" id="PTHR12755:SF3">
    <property type="entry name" value="POLYNUCLEOTIDE 5'-HYDROXYL-KINASE NOL9"/>
    <property type="match status" value="1"/>
</dbReference>